<comment type="caution">
    <text evidence="1">The sequence shown here is derived from an EMBL/GenBank/DDBJ whole genome shotgun (WGS) entry which is preliminary data.</text>
</comment>
<protein>
    <submittedName>
        <fullName evidence="1">Uncharacterized protein</fullName>
    </submittedName>
</protein>
<dbReference type="EMBL" id="JBHSDK010000002">
    <property type="protein sequence ID" value="MFC4333988.1"/>
    <property type="molecule type" value="Genomic_DNA"/>
</dbReference>
<name>A0ABV8TTC8_9ACTN</name>
<keyword evidence="2" id="KW-1185">Reference proteome</keyword>
<evidence type="ECO:0000313" key="2">
    <source>
        <dbReference type="Proteomes" id="UP001595823"/>
    </source>
</evidence>
<accession>A0ABV8TTC8</accession>
<organism evidence="1 2">
    <name type="scientific">Salininema proteolyticum</name>
    <dbReference type="NCBI Taxonomy" id="1607685"/>
    <lineage>
        <taxon>Bacteria</taxon>
        <taxon>Bacillati</taxon>
        <taxon>Actinomycetota</taxon>
        <taxon>Actinomycetes</taxon>
        <taxon>Glycomycetales</taxon>
        <taxon>Glycomycetaceae</taxon>
        <taxon>Salininema</taxon>
    </lineage>
</organism>
<proteinExistence type="predicted"/>
<sequence>MSDYEPIVDLSDAPGQRAEWGVGDGEGLFNGSLEENVVAAGGYVPVAGPVVKAAVAISNTTDSWSRLFEGEASRQDLFAVATNILDVVNEVAGLVGELKGLANQDYLGMLASWVVGTQLEFLTKNFQPVEDAYGYVVGNPGRLKTAGAMWKEAASALDSLAEGYREVADETIHPAWEGHTGAGAITRSQDFIDAISVTGGVATQLGSLVEVYADFSTRLIDLFNQIITNLVAAIFDALKDVATKGWGAAVTAAIDIQILIIQVVVQLTAIILQAIQIFMMGKDITEKLEEVFDDMMELMGLLTDA</sequence>
<evidence type="ECO:0000313" key="1">
    <source>
        <dbReference type="EMBL" id="MFC4333988.1"/>
    </source>
</evidence>
<gene>
    <name evidence="1" type="ORF">ACFPET_02105</name>
</gene>
<dbReference type="RefSeq" id="WP_380617725.1">
    <property type="nucleotide sequence ID" value="NZ_JBHSDK010000002.1"/>
</dbReference>
<reference evidence="2" key="1">
    <citation type="journal article" date="2019" name="Int. J. Syst. Evol. Microbiol.">
        <title>The Global Catalogue of Microorganisms (GCM) 10K type strain sequencing project: providing services to taxonomists for standard genome sequencing and annotation.</title>
        <authorList>
            <consortium name="The Broad Institute Genomics Platform"/>
            <consortium name="The Broad Institute Genome Sequencing Center for Infectious Disease"/>
            <person name="Wu L."/>
            <person name="Ma J."/>
        </authorList>
    </citation>
    <scope>NUCLEOTIDE SEQUENCE [LARGE SCALE GENOMIC DNA]</scope>
    <source>
        <strain evidence="2">IBRC-M 10908</strain>
    </source>
</reference>
<dbReference type="Proteomes" id="UP001595823">
    <property type="component" value="Unassembled WGS sequence"/>
</dbReference>